<evidence type="ECO:0000313" key="2">
    <source>
        <dbReference type="Proteomes" id="UP000033607"/>
    </source>
</evidence>
<gene>
    <name evidence="1" type="ORF">WN50_03580</name>
</gene>
<proteinExistence type="predicted"/>
<reference evidence="1 2" key="1">
    <citation type="submission" date="2015-06" db="EMBL/GenBank/DDBJ databases">
        <title>Draft genome assembly of filamentous brackish cyanobacterium Limnoraphis robusta strain CS-951.</title>
        <authorList>
            <person name="Willis A."/>
            <person name="Parks M."/>
            <person name="Burford M.A."/>
        </authorList>
    </citation>
    <scope>NUCLEOTIDE SEQUENCE [LARGE SCALE GENOMIC DNA]</scope>
    <source>
        <strain evidence="1 2">CS-951</strain>
    </source>
</reference>
<dbReference type="Proteomes" id="UP000033607">
    <property type="component" value="Unassembled WGS sequence"/>
</dbReference>
<name>A0A0F5YKJ0_9CYAN</name>
<dbReference type="AlphaFoldDB" id="A0A0F5YKJ0"/>
<evidence type="ECO:0000313" key="1">
    <source>
        <dbReference type="EMBL" id="KKD39406.1"/>
    </source>
</evidence>
<organism evidence="1 2">
    <name type="scientific">Limnoraphis robusta CS-951</name>
    <dbReference type="NCBI Taxonomy" id="1637645"/>
    <lineage>
        <taxon>Bacteria</taxon>
        <taxon>Bacillati</taxon>
        <taxon>Cyanobacteriota</taxon>
        <taxon>Cyanophyceae</taxon>
        <taxon>Oscillatoriophycideae</taxon>
        <taxon>Oscillatoriales</taxon>
        <taxon>Sirenicapillariaceae</taxon>
        <taxon>Limnoraphis</taxon>
    </lineage>
</organism>
<protein>
    <recommendedName>
        <fullName evidence="3">2'-5' RNA ligase</fullName>
    </recommendedName>
</protein>
<comment type="caution">
    <text evidence="1">The sequence shown here is derived from an EMBL/GenBank/DDBJ whole genome shotgun (WGS) entry which is preliminary data.</text>
</comment>
<evidence type="ECO:0008006" key="3">
    <source>
        <dbReference type="Google" id="ProtNLM"/>
    </source>
</evidence>
<dbReference type="RefSeq" id="WP_046277133.1">
    <property type="nucleotide sequence ID" value="NZ_LATL02000291.1"/>
</dbReference>
<accession>A0A0F5YKJ0</accession>
<sequence>MVSQGLIPNFPNVSLVAFYGKKSPEFTLLIQELQQHLSDLLPGVFERYALESIHATLLGCEGVKTERGILSKWFLERREEYRIVDFSGLINSIQNSSQFPMKIQFGGYELSVDYGFNSRNKHPYERSFCFQNEIAVFMGWPMQAGKIIMEIDHLRRSAENFNLLHKYHGNPDAVDNDCYLRIGVLNSIVSVEKIQEVEQNIQERLRRRSPLELSLSLEDLCFVQYHDYTLPWATTQVIPLKDATPEKLEQLYPILNENNT</sequence>
<dbReference type="EMBL" id="LATL02000291">
    <property type="protein sequence ID" value="KKD39406.1"/>
    <property type="molecule type" value="Genomic_DNA"/>
</dbReference>